<dbReference type="Proteomes" id="UP000324767">
    <property type="component" value="Unassembled WGS sequence"/>
</dbReference>
<dbReference type="GO" id="GO:0051213">
    <property type="term" value="F:dioxygenase activity"/>
    <property type="evidence" value="ECO:0007669"/>
    <property type="project" value="UniProtKB-KW"/>
</dbReference>
<protein>
    <submittedName>
        <fullName evidence="5">Phytanoyl-dioxygenase</fullName>
    </submittedName>
</protein>
<evidence type="ECO:0000256" key="4">
    <source>
        <dbReference type="ARBA" id="ARBA00023004"/>
    </source>
</evidence>
<dbReference type="PANTHER" id="PTHR20883">
    <property type="entry name" value="PHYTANOYL-COA DIOXYGENASE DOMAIN CONTAINING 1"/>
    <property type="match status" value="1"/>
</dbReference>
<gene>
    <name evidence="5" type="ORF">FRX48_01163</name>
</gene>
<comment type="cofactor">
    <cofactor evidence="1">
        <name>Fe cation</name>
        <dbReference type="ChEBI" id="CHEBI:24875"/>
    </cofactor>
</comment>
<evidence type="ECO:0000313" key="6">
    <source>
        <dbReference type="Proteomes" id="UP000324767"/>
    </source>
</evidence>
<dbReference type="AlphaFoldDB" id="A0A5M8Q0C4"/>
<keyword evidence="3" id="KW-0479">Metal-binding</keyword>
<dbReference type="Pfam" id="PF05721">
    <property type="entry name" value="PhyH"/>
    <property type="match status" value="1"/>
</dbReference>
<comment type="caution">
    <text evidence="5">The sequence shown here is derived from an EMBL/GenBank/DDBJ whole genome shotgun (WGS) entry which is preliminary data.</text>
</comment>
<accession>A0A5M8Q0C4</accession>
<dbReference type="OrthoDB" id="445007at2759"/>
<comment type="similarity">
    <text evidence="2">Belongs to the PhyH family.</text>
</comment>
<dbReference type="GO" id="GO:0046872">
    <property type="term" value="F:metal ion binding"/>
    <property type="evidence" value="ECO:0007669"/>
    <property type="project" value="UniProtKB-KW"/>
</dbReference>
<sequence length="400" mass="42770">MADPVGHAPLLLTALLANQNNNRAAVRGSKNSATVGTVVVSGSNDSATVGTVVVHEQIVEADYPHAPAAASYDNNNKNNAILGTVEVYEQVTEANCLRGKSYGPDELGVVRLRGVIPPSTVLTQAQRESYHKDGYLVLPDTLSTNQVGEVLKEAQNLMKRIHQGGEGITRHDISRNGGNVPSPVGRILATFETGDKTASNPFERRIARLGCGVHKMPTLGALTHSAFNRSITASLGYSDPRITQSQLIAKPAGIGGQIIPHQDGCVSFTDPPSALTFWYALEDTTLENGCLCVALGSHLTEPLRQRLVTGKDGRPSFVDLAVPLWARGANAGVRQAEYEYQPLEVEKGTLVLFHGNLMHKSGVNKSEKNRMAYTFSVVEGSADCPDDSCMKPADGGYESL</sequence>
<evidence type="ECO:0000313" key="5">
    <source>
        <dbReference type="EMBL" id="KAA6414414.1"/>
    </source>
</evidence>
<organism evidence="5 6">
    <name type="scientific">Lasallia pustulata</name>
    <dbReference type="NCBI Taxonomy" id="136370"/>
    <lineage>
        <taxon>Eukaryota</taxon>
        <taxon>Fungi</taxon>
        <taxon>Dikarya</taxon>
        <taxon>Ascomycota</taxon>
        <taxon>Pezizomycotina</taxon>
        <taxon>Lecanoromycetes</taxon>
        <taxon>OSLEUM clade</taxon>
        <taxon>Umbilicariomycetidae</taxon>
        <taxon>Umbilicariales</taxon>
        <taxon>Umbilicariaceae</taxon>
        <taxon>Lasallia</taxon>
    </lineage>
</organism>
<keyword evidence="5" id="KW-0560">Oxidoreductase</keyword>
<dbReference type="InterPro" id="IPR008775">
    <property type="entry name" value="Phytyl_CoA_dOase-like"/>
</dbReference>
<evidence type="ECO:0000256" key="2">
    <source>
        <dbReference type="ARBA" id="ARBA00005830"/>
    </source>
</evidence>
<dbReference type="EMBL" id="VXIT01000002">
    <property type="protein sequence ID" value="KAA6414414.1"/>
    <property type="molecule type" value="Genomic_DNA"/>
</dbReference>
<keyword evidence="4" id="KW-0408">Iron</keyword>
<evidence type="ECO:0000256" key="3">
    <source>
        <dbReference type="ARBA" id="ARBA00022723"/>
    </source>
</evidence>
<dbReference type="Gene3D" id="2.60.120.620">
    <property type="entry name" value="q2cbj1_9rhob like domain"/>
    <property type="match status" value="1"/>
</dbReference>
<keyword evidence="5" id="KW-0223">Dioxygenase</keyword>
<name>A0A5M8Q0C4_9LECA</name>
<proteinExistence type="inferred from homology"/>
<reference evidence="5 6" key="1">
    <citation type="submission" date="2019-09" db="EMBL/GenBank/DDBJ databases">
        <title>The hologenome of the rock-dwelling lichen Lasallia pustulata.</title>
        <authorList>
            <person name="Greshake Tzovaras B."/>
            <person name="Segers F."/>
            <person name="Bicker A."/>
            <person name="Dal Grande F."/>
            <person name="Otte J."/>
            <person name="Hankeln T."/>
            <person name="Schmitt I."/>
            <person name="Ebersberger I."/>
        </authorList>
    </citation>
    <scope>NUCLEOTIDE SEQUENCE [LARGE SCALE GENOMIC DNA]</scope>
    <source>
        <strain evidence="5">A1-1</strain>
    </source>
</reference>
<dbReference type="PANTHER" id="PTHR20883:SF15">
    <property type="entry name" value="PHYTANOYL-COA DIOXYGENASE DOMAIN-CONTAINING PROTEIN 1"/>
    <property type="match status" value="1"/>
</dbReference>
<dbReference type="SUPFAM" id="SSF51197">
    <property type="entry name" value="Clavaminate synthase-like"/>
    <property type="match status" value="1"/>
</dbReference>
<evidence type="ECO:0000256" key="1">
    <source>
        <dbReference type="ARBA" id="ARBA00001962"/>
    </source>
</evidence>